<dbReference type="Gene3D" id="3.40.50.300">
    <property type="entry name" value="P-loop containing nucleotide triphosphate hydrolases"/>
    <property type="match status" value="1"/>
</dbReference>
<dbReference type="SUPFAM" id="SSF52540">
    <property type="entry name" value="P-loop containing nucleoside triphosphate hydrolases"/>
    <property type="match status" value="1"/>
</dbReference>
<gene>
    <name evidence="2" type="ORF">B1991_03240</name>
</gene>
<dbReference type="OrthoDB" id="9766687at2"/>
<proteinExistence type="predicted"/>
<dbReference type="Pfam" id="PF13469">
    <property type="entry name" value="Sulfotransfer_3"/>
    <property type="match status" value="1"/>
</dbReference>
<sequence>MTPPTAGQLEAYWQRARRCLDAGDMRAATVELEAIVTLDPHQPMAWLTLARLAVAQQRCRAAIEHLRNAAAAVREAGQWQLLADVALQLEGLGESLLAVQLIQAAGAEHPQVLAAADRLAQCLGQANVHDDALRFLDAALARGEPTPRLSYMRATTLRHLGRKAEATAEYQRCLQLAPDSAMAMLMLAQHDRAADAPAQLERIRHALQRLPPQDHVNAATLYYALFIHLDAAGDTRGAWEAMARGAAIKRRSLPWQPAREEERVAAIRALCRRAFLDPVAPAADAAHVPIFIVGQPRTGTTVLERILGNHSQVASAGELNDFHLQLCWQADKLVEHVDPVLLRACGELDFGAIGRGYLQRTAWRARDRRFLIDKLPVNFWYAGLIHKAMPAARIVCLVRDPLDTCFSNLKELFAGNAYPYSYDPLEAAAQHRRFRQMLQYWDEVLPGVVLTVRYEDLVRDPEPVARRVMEHCGLPFEPECVDLLRNRSPSATASSSQVREPLHVRGIGAWRRYAQPLEEARAWLAARLPPDAFVDG</sequence>
<evidence type="ECO:0000313" key="3">
    <source>
        <dbReference type="Proteomes" id="UP000306317"/>
    </source>
</evidence>
<name>A0A4S3KKC2_9GAMM</name>
<evidence type="ECO:0000256" key="1">
    <source>
        <dbReference type="ARBA" id="ARBA00022679"/>
    </source>
</evidence>
<accession>A0A4S3KKC2</accession>
<dbReference type="InterPro" id="IPR027417">
    <property type="entry name" value="P-loop_NTPase"/>
</dbReference>
<dbReference type="GO" id="GO:0008476">
    <property type="term" value="F:protein-tyrosine sulfotransferase activity"/>
    <property type="evidence" value="ECO:0007669"/>
    <property type="project" value="InterPro"/>
</dbReference>
<dbReference type="PANTHER" id="PTHR12788">
    <property type="entry name" value="PROTEIN-TYROSINE SULFOTRANSFERASE 2"/>
    <property type="match status" value="1"/>
</dbReference>
<dbReference type="SMART" id="SM00028">
    <property type="entry name" value="TPR"/>
    <property type="match status" value="2"/>
</dbReference>
<dbReference type="Proteomes" id="UP000306317">
    <property type="component" value="Unassembled WGS sequence"/>
</dbReference>
<dbReference type="EMBL" id="MWIO01000011">
    <property type="protein sequence ID" value="THD09186.1"/>
    <property type="molecule type" value="Genomic_DNA"/>
</dbReference>
<keyword evidence="1" id="KW-0808">Transferase</keyword>
<dbReference type="InterPro" id="IPR011990">
    <property type="entry name" value="TPR-like_helical_dom_sf"/>
</dbReference>
<organism evidence="2 3">
    <name type="scientific">Rhodanobacter lindaniclasticus</name>
    <dbReference type="NCBI Taxonomy" id="75310"/>
    <lineage>
        <taxon>Bacteria</taxon>
        <taxon>Pseudomonadati</taxon>
        <taxon>Pseudomonadota</taxon>
        <taxon>Gammaproteobacteria</taxon>
        <taxon>Lysobacterales</taxon>
        <taxon>Rhodanobacteraceae</taxon>
        <taxon>Rhodanobacter</taxon>
    </lineage>
</organism>
<comment type="caution">
    <text evidence="2">The sequence shown here is derived from an EMBL/GenBank/DDBJ whole genome shotgun (WGS) entry which is preliminary data.</text>
</comment>
<evidence type="ECO:0000313" key="2">
    <source>
        <dbReference type="EMBL" id="THD09186.1"/>
    </source>
</evidence>
<dbReference type="Pfam" id="PF13181">
    <property type="entry name" value="TPR_8"/>
    <property type="match status" value="1"/>
</dbReference>
<dbReference type="SUPFAM" id="SSF48452">
    <property type="entry name" value="TPR-like"/>
    <property type="match status" value="1"/>
</dbReference>
<dbReference type="InterPro" id="IPR026634">
    <property type="entry name" value="TPST-like"/>
</dbReference>
<dbReference type="InterPro" id="IPR019734">
    <property type="entry name" value="TPR_rpt"/>
</dbReference>
<keyword evidence="3" id="KW-1185">Reference proteome</keyword>
<dbReference type="RefSeq" id="WP_136257268.1">
    <property type="nucleotide sequence ID" value="NZ_MWIO01000011.1"/>
</dbReference>
<dbReference type="PANTHER" id="PTHR12788:SF10">
    <property type="entry name" value="PROTEIN-TYROSINE SULFOTRANSFERASE"/>
    <property type="match status" value="1"/>
</dbReference>
<protein>
    <submittedName>
        <fullName evidence="2">Uncharacterized protein</fullName>
    </submittedName>
</protein>
<dbReference type="AlphaFoldDB" id="A0A4S3KKC2"/>
<dbReference type="Gene3D" id="1.25.40.10">
    <property type="entry name" value="Tetratricopeptide repeat domain"/>
    <property type="match status" value="1"/>
</dbReference>
<reference evidence="2 3" key="1">
    <citation type="submission" date="2017-02" db="EMBL/GenBank/DDBJ databases">
        <title>Whole genome sequencing of Rhodanobacter lindaniclasticus DSM 17932.</title>
        <authorList>
            <person name="Kumar S."/>
            <person name="Patil P."/>
            <person name="Patil P.B."/>
        </authorList>
    </citation>
    <scope>NUCLEOTIDE SEQUENCE [LARGE SCALE GENOMIC DNA]</scope>
    <source>
        <strain evidence="2 3">DSM 17932</strain>
    </source>
</reference>